<name>A0ABR4KLF3_9EURO</name>
<dbReference type="GeneID" id="98164471"/>
<evidence type="ECO:0000313" key="2">
    <source>
        <dbReference type="EMBL" id="KAL2853114.1"/>
    </source>
</evidence>
<accession>A0ABR4KLF3</accession>
<feature type="chain" id="PRO_5047208535" evidence="1">
    <location>
        <begin position="18"/>
        <end position="98"/>
    </location>
</feature>
<sequence length="98" mass="11144">MHALSLHFFAFCRHSLTLVGHSPCTRLLAVRSSNVPRELQLVVQKWWVDLEEGDDSQPPGPVRPGLERDPLVYALFVLPYYHYLEVLKASGVLRCGIM</sequence>
<dbReference type="EMBL" id="JBFXLR010000014">
    <property type="protein sequence ID" value="KAL2853114.1"/>
    <property type="molecule type" value="Genomic_DNA"/>
</dbReference>
<proteinExistence type="predicted"/>
<comment type="caution">
    <text evidence="2">The sequence shown here is derived from an EMBL/GenBank/DDBJ whole genome shotgun (WGS) entry which is preliminary data.</text>
</comment>
<keyword evidence="3" id="KW-1185">Reference proteome</keyword>
<reference evidence="2 3" key="1">
    <citation type="submission" date="2024-07" db="EMBL/GenBank/DDBJ databases">
        <title>Section-level genome sequencing and comparative genomics of Aspergillus sections Usti and Cavernicolus.</title>
        <authorList>
            <consortium name="Lawrence Berkeley National Laboratory"/>
            <person name="Nybo J.L."/>
            <person name="Vesth T.C."/>
            <person name="Theobald S."/>
            <person name="Frisvad J.C."/>
            <person name="Larsen T.O."/>
            <person name="Kjaerboelling I."/>
            <person name="Rothschild-Mancinelli K."/>
            <person name="Lyhne E.K."/>
            <person name="Kogle M.E."/>
            <person name="Barry K."/>
            <person name="Clum A."/>
            <person name="Na H."/>
            <person name="Ledsgaard L."/>
            <person name="Lin J."/>
            <person name="Lipzen A."/>
            <person name="Kuo A."/>
            <person name="Riley R."/>
            <person name="Mondo S."/>
            <person name="LaButti K."/>
            <person name="Haridas S."/>
            <person name="Pangalinan J."/>
            <person name="Salamov A.A."/>
            <person name="Simmons B.A."/>
            <person name="Magnuson J.K."/>
            <person name="Chen J."/>
            <person name="Drula E."/>
            <person name="Henrissat B."/>
            <person name="Wiebenga A."/>
            <person name="Lubbers R.J."/>
            <person name="Gomes A.C."/>
            <person name="Macurrencykelacurrency M.R."/>
            <person name="Stajich J."/>
            <person name="Grigoriev I.V."/>
            <person name="Mortensen U.H."/>
            <person name="De vries R.P."/>
            <person name="Baker S.E."/>
            <person name="Andersen M.R."/>
        </authorList>
    </citation>
    <scope>NUCLEOTIDE SEQUENCE [LARGE SCALE GENOMIC DNA]</scope>
    <source>
        <strain evidence="2 3">CBS 756.74</strain>
    </source>
</reference>
<feature type="signal peptide" evidence="1">
    <location>
        <begin position="1"/>
        <end position="17"/>
    </location>
</feature>
<keyword evidence="1" id="KW-0732">Signal</keyword>
<dbReference type="Proteomes" id="UP001610444">
    <property type="component" value="Unassembled WGS sequence"/>
</dbReference>
<evidence type="ECO:0000313" key="3">
    <source>
        <dbReference type="Proteomes" id="UP001610444"/>
    </source>
</evidence>
<evidence type="ECO:0000256" key="1">
    <source>
        <dbReference type="SAM" id="SignalP"/>
    </source>
</evidence>
<organism evidence="2 3">
    <name type="scientific">Aspergillus pseudodeflectus</name>
    <dbReference type="NCBI Taxonomy" id="176178"/>
    <lineage>
        <taxon>Eukaryota</taxon>
        <taxon>Fungi</taxon>
        <taxon>Dikarya</taxon>
        <taxon>Ascomycota</taxon>
        <taxon>Pezizomycotina</taxon>
        <taxon>Eurotiomycetes</taxon>
        <taxon>Eurotiomycetidae</taxon>
        <taxon>Eurotiales</taxon>
        <taxon>Aspergillaceae</taxon>
        <taxon>Aspergillus</taxon>
        <taxon>Aspergillus subgen. Nidulantes</taxon>
    </lineage>
</organism>
<dbReference type="RefSeq" id="XP_070900755.1">
    <property type="nucleotide sequence ID" value="XM_071049307.1"/>
</dbReference>
<gene>
    <name evidence="2" type="ORF">BJX68DRAFT_51433</name>
</gene>
<protein>
    <submittedName>
        <fullName evidence="2">Uncharacterized protein</fullName>
    </submittedName>
</protein>